<dbReference type="RefSeq" id="WP_160383578.1">
    <property type="nucleotide sequence ID" value="NZ_WNXQ01000010.1"/>
</dbReference>
<proteinExistence type="inferred from homology"/>
<dbReference type="PANTHER" id="PTHR30537:SF74">
    <property type="entry name" value="HTH-TYPE TRANSCRIPTIONAL REGULATOR TRPI"/>
    <property type="match status" value="1"/>
</dbReference>
<dbReference type="InterPro" id="IPR058163">
    <property type="entry name" value="LysR-type_TF_proteobact-type"/>
</dbReference>
<accession>A0A844W896</accession>
<dbReference type="InterPro" id="IPR036390">
    <property type="entry name" value="WH_DNA-bd_sf"/>
</dbReference>
<evidence type="ECO:0000313" key="7">
    <source>
        <dbReference type="Proteomes" id="UP000443843"/>
    </source>
</evidence>
<comment type="caution">
    <text evidence="6">The sequence shown here is derived from an EMBL/GenBank/DDBJ whole genome shotgun (WGS) entry which is preliminary data.</text>
</comment>
<evidence type="ECO:0000259" key="5">
    <source>
        <dbReference type="PROSITE" id="PS50931"/>
    </source>
</evidence>
<keyword evidence="3" id="KW-0238">DNA-binding</keyword>
<protein>
    <submittedName>
        <fullName evidence="6">LysR family transcriptional regulator</fullName>
    </submittedName>
</protein>
<dbReference type="EMBL" id="WNXQ01000010">
    <property type="protein sequence ID" value="MWB79365.1"/>
    <property type="molecule type" value="Genomic_DNA"/>
</dbReference>
<dbReference type="SUPFAM" id="SSF46785">
    <property type="entry name" value="Winged helix' DNA-binding domain"/>
    <property type="match status" value="1"/>
</dbReference>
<dbReference type="Gene3D" id="1.10.10.10">
    <property type="entry name" value="Winged helix-like DNA-binding domain superfamily/Winged helix DNA-binding domain"/>
    <property type="match status" value="1"/>
</dbReference>
<evidence type="ECO:0000256" key="4">
    <source>
        <dbReference type="ARBA" id="ARBA00023163"/>
    </source>
</evidence>
<evidence type="ECO:0000256" key="3">
    <source>
        <dbReference type="ARBA" id="ARBA00023125"/>
    </source>
</evidence>
<sequence>MRQLPPLNSIKGFEAVVRLGNYNNAAAELGVTHGAVSRQVRVLEEFFGCKLFQTNGRQLVPTELARYYATECSGALDRIAQATSRLREPAAARLVRVSGTPSMTMHWLVPRLGEFQKRHPAVEVSLAASREPIDQLVTSNDIILRRTPLQRDGFECRALFRDRRVLVCTPELVERAGLKDPSDVLDQTLLIGDGRRQAGVWDDWIRARGLNMPKSAKRMKFDHVFVLIEAVLKGLGLALLSHELMEQHLRSGRLVEPFPGLDLPYPNLYALYPSGNRGSVSVRAFLRWLIQEGEKISGPFAQADPFDAEFDRRELALR</sequence>
<dbReference type="Pfam" id="PF03466">
    <property type="entry name" value="LysR_substrate"/>
    <property type="match status" value="1"/>
</dbReference>
<dbReference type="GO" id="GO:0043565">
    <property type="term" value="F:sequence-specific DNA binding"/>
    <property type="evidence" value="ECO:0007669"/>
    <property type="project" value="TreeGrafter"/>
</dbReference>
<dbReference type="Pfam" id="PF00126">
    <property type="entry name" value="HTH_1"/>
    <property type="match status" value="1"/>
</dbReference>
<dbReference type="PANTHER" id="PTHR30537">
    <property type="entry name" value="HTH-TYPE TRANSCRIPTIONAL REGULATOR"/>
    <property type="match status" value="1"/>
</dbReference>
<keyword evidence="2" id="KW-0805">Transcription regulation</keyword>
<comment type="similarity">
    <text evidence="1">Belongs to the LysR transcriptional regulatory family.</text>
</comment>
<name>A0A844W896_9RHOB</name>
<reference evidence="6 7" key="1">
    <citation type="submission" date="2019-11" db="EMBL/GenBank/DDBJ databases">
        <title>Pseudooceanicola pacifica sp. nov., isolated from deep-sea sediment of the Pacific Ocean.</title>
        <authorList>
            <person name="Lyu L."/>
        </authorList>
    </citation>
    <scope>NUCLEOTIDE SEQUENCE [LARGE SCALE GENOMIC DNA]</scope>
    <source>
        <strain evidence="6 7">216_PA32_1</strain>
    </source>
</reference>
<keyword evidence="4" id="KW-0804">Transcription</keyword>
<dbReference type="SUPFAM" id="SSF53850">
    <property type="entry name" value="Periplasmic binding protein-like II"/>
    <property type="match status" value="1"/>
</dbReference>
<dbReference type="GO" id="GO:0003700">
    <property type="term" value="F:DNA-binding transcription factor activity"/>
    <property type="evidence" value="ECO:0007669"/>
    <property type="project" value="InterPro"/>
</dbReference>
<dbReference type="AlphaFoldDB" id="A0A844W896"/>
<evidence type="ECO:0000256" key="2">
    <source>
        <dbReference type="ARBA" id="ARBA00023015"/>
    </source>
</evidence>
<dbReference type="CDD" id="cd08432">
    <property type="entry name" value="PBP2_GcdR_TrpI_HvrB_AmpR_like"/>
    <property type="match status" value="1"/>
</dbReference>
<gene>
    <name evidence="6" type="ORF">GLS40_15100</name>
</gene>
<dbReference type="InterPro" id="IPR000847">
    <property type="entry name" value="LysR_HTH_N"/>
</dbReference>
<evidence type="ECO:0000313" key="6">
    <source>
        <dbReference type="EMBL" id="MWB79365.1"/>
    </source>
</evidence>
<dbReference type="Gene3D" id="3.40.190.290">
    <property type="match status" value="1"/>
</dbReference>
<dbReference type="Proteomes" id="UP000443843">
    <property type="component" value="Unassembled WGS sequence"/>
</dbReference>
<dbReference type="InterPro" id="IPR005119">
    <property type="entry name" value="LysR_subst-bd"/>
</dbReference>
<dbReference type="GO" id="GO:0006351">
    <property type="term" value="P:DNA-templated transcription"/>
    <property type="evidence" value="ECO:0007669"/>
    <property type="project" value="TreeGrafter"/>
</dbReference>
<dbReference type="PROSITE" id="PS50931">
    <property type="entry name" value="HTH_LYSR"/>
    <property type="match status" value="1"/>
</dbReference>
<evidence type="ECO:0000256" key="1">
    <source>
        <dbReference type="ARBA" id="ARBA00009437"/>
    </source>
</evidence>
<feature type="domain" description="HTH lysR-type" evidence="5">
    <location>
        <begin position="5"/>
        <end position="62"/>
    </location>
</feature>
<dbReference type="InterPro" id="IPR036388">
    <property type="entry name" value="WH-like_DNA-bd_sf"/>
</dbReference>
<keyword evidence="7" id="KW-1185">Reference proteome</keyword>
<organism evidence="6 7">
    <name type="scientific">Pseudooceanicola pacificus</name>
    <dbReference type="NCBI Taxonomy" id="2676438"/>
    <lineage>
        <taxon>Bacteria</taxon>
        <taxon>Pseudomonadati</taxon>
        <taxon>Pseudomonadota</taxon>
        <taxon>Alphaproteobacteria</taxon>
        <taxon>Rhodobacterales</taxon>
        <taxon>Paracoccaceae</taxon>
        <taxon>Pseudooceanicola</taxon>
    </lineage>
</organism>